<dbReference type="EMBL" id="PGTB01000037">
    <property type="protein sequence ID" value="PJE36574.1"/>
    <property type="molecule type" value="Genomic_DNA"/>
</dbReference>
<evidence type="ECO:0000313" key="2">
    <source>
        <dbReference type="Proteomes" id="UP000231553"/>
    </source>
</evidence>
<protein>
    <submittedName>
        <fullName evidence="1">Uncharacterized protein</fullName>
    </submittedName>
</protein>
<comment type="caution">
    <text evidence="1">The sequence shown here is derived from an EMBL/GenBank/DDBJ whole genome shotgun (WGS) entry which is preliminary data.</text>
</comment>
<reference evidence="1 2" key="1">
    <citation type="journal article" date="2018" name="Int. J. Syst. Evol. Microbiol.">
        <title>Pseudooceanicola lipolyticus sp. nov., a marine alphaproteobacterium, reclassification of Oceanicola flagellatus as Pseudooceanicola flagellatus comb. nov. and emended description of the genus Pseudooceanicola.</title>
        <authorList>
            <person name="Huang M.-M."/>
            <person name="Guo L.-L."/>
            <person name="Wu Y.-H."/>
            <person name="Lai Q.-L."/>
            <person name="Shao Z.-Z."/>
            <person name="Wang C.-S."/>
            <person name="Wu M."/>
            <person name="Xu X.-W."/>
        </authorList>
    </citation>
    <scope>NUCLEOTIDE SEQUENCE [LARGE SCALE GENOMIC DNA]</scope>
    <source>
        <strain evidence="1 2">157</strain>
    </source>
</reference>
<sequence>MVVDTTEKAEFDIRGYQIGTAMMERIAGRLCAVVFSPEDRVVGDVRVRLLEGYDIIFFVARDRDVIVVTIGGVRVPDKAKPTEGILKSLGLAAILKGASGV</sequence>
<keyword evidence="2" id="KW-1185">Reference proteome</keyword>
<proteinExistence type="predicted"/>
<dbReference type="AlphaFoldDB" id="A0A2M8J1D0"/>
<organism evidence="1 2">
    <name type="scientific">Pseudooceanicola lipolyticus</name>
    <dbReference type="NCBI Taxonomy" id="2029104"/>
    <lineage>
        <taxon>Bacteria</taxon>
        <taxon>Pseudomonadati</taxon>
        <taxon>Pseudomonadota</taxon>
        <taxon>Alphaproteobacteria</taxon>
        <taxon>Rhodobacterales</taxon>
        <taxon>Paracoccaceae</taxon>
        <taxon>Pseudooceanicola</taxon>
    </lineage>
</organism>
<gene>
    <name evidence="1" type="ORF">CVM52_11290</name>
</gene>
<evidence type="ECO:0000313" key="1">
    <source>
        <dbReference type="EMBL" id="PJE36574.1"/>
    </source>
</evidence>
<accession>A0A2M8J1D0</accession>
<name>A0A2M8J1D0_9RHOB</name>
<dbReference type="Proteomes" id="UP000231553">
    <property type="component" value="Unassembled WGS sequence"/>
</dbReference>